<gene>
    <name evidence="1" type="ORF">PVK06_005572</name>
</gene>
<keyword evidence="2" id="KW-1185">Reference proteome</keyword>
<sequence>MDGPTVTMLVVVPDKEDLCEAFLRKVSNKFPSGQIGMRWLENNFKELPNYTPDFVKEQYA</sequence>
<organism evidence="1 2">
    <name type="scientific">Gossypium arboreum</name>
    <name type="common">Tree cotton</name>
    <name type="synonym">Gossypium nanking</name>
    <dbReference type="NCBI Taxonomy" id="29729"/>
    <lineage>
        <taxon>Eukaryota</taxon>
        <taxon>Viridiplantae</taxon>
        <taxon>Streptophyta</taxon>
        <taxon>Embryophyta</taxon>
        <taxon>Tracheophyta</taxon>
        <taxon>Spermatophyta</taxon>
        <taxon>Magnoliopsida</taxon>
        <taxon>eudicotyledons</taxon>
        <taxon>Gunneridae</taxon>
        <taxon>Pentapetalae</taxon>
        <taxon>rosids</taxon>
        <taxon>malvids</taxon>
        <taxon>Malvales</taxon>
        <taxon>Malvaceae</taxon>
        <taxon>Malvoideae</taxon>
        <taxon>Gossypium</taxon>
    </lineage>
</organism>
<reference evidence="1 2" key="1">
    <citation type="submission" date="2023-03" db="EMBL/GenBank/DDBJ databases">
        <title>WGS of Gossypium arboreum.</title>
        <authorList>
            <person name="Yu D."/>
        </authorList>
    </citation>
    <scope>NUCLEOTIDE SEQUENCE [LARGE SCALE GENOMIC DNA]</scope>
    <source>
        <tissue evidence="1">Leaf</tissue>
    </source>
</reference>
<protein>
    <submittedName>
        <fullName evidence="1">Uncharacterized protein</fullName>
    </submittedName>
</protein>
<proteinExistence type="predicted"/>
<evidence type="ECO:0000313" key="2">
    <source>
        <dbReference type="Proteomes" id="UP001358586"/>
    </source>
</evidence>
<name>A0ABR0QUY1_GOSAR</name>
<accession>A0ABR0QUY1</accession>
<dbReference type="Proteomes" id="UP001358586">
    <property type="component" value="Chromosome 2"/>
</dbReference>
<evidence type="ECO:0000313" key="1">
    <source>
        <dbReference type="EMBL" id="KAK5843132.1"/>
    </source>
</evidence>
<comment type="caution">
    <text evidence="1">The sequence shown here is derived from an EMBL/GenBank/DDBJ whole genome shotgun (WGS) entry which is preliminary data.</text>
</comment>
<dbReference type="EMBL" id="JARKNE010000002">
    <property type="protein sequence ID" value="KAK5843132.1"/>
    <property type="molecule type" value="Genomic_DNA"/>
</dbReference>